<dbReference type="EMBL" id="BMDG01000006">
    <property type="protein sequence ID" value="GGI08347.1"/>
    <property type="molecule type" value="Genomic_DNA"/>
</dbReference>
<name>A0ABQ2B7A0_9MICO</name>
<feature type="transmembrane region" description="Helical" evidence="1">
    <location>
        <begin position="73"/>
        <end position="99"/>
    </location>
</feature>
<feature type="transmembrane region" description="Helical" evidence="1">
    <location>
        <begin position="42"/>
        <end position="61"/>
    </location>
</feature>
<keyword evidence="1" id="KW-0812">Transmembrane</keyword>
<gene>
    <name evidence="2" type="ORF">GCM10007368_20710</name>
</gene>
<keyword evidence="1" id="KW-1133">Transmembrane helix</keyword>
<organism evidence="2 3">
    <name type="scientific">Isoptericola cucumis</name>
    <dbReference type="NCBI Taxonomy" id="1776856"/>
    <lineage>
        <taxon>Bacteria</taxon>
        <taxon>Bacillati</taxon>
        <taxon>Actinomycetota</taxon>
        <taxon>Actinomycetes</taxon>
        <taxon>Micrococcales</taxon>
        <taxon>Promicromonosporaceae</taxon>
        <taxon>Isoptericola</taxon>
    </lineage>
</organism>
<evidence type="ECO:0000313" key="2">
    <source>
        <dbReference type="EMBL" id="GGI08347.1"/>
    </source>
</evidence>
<reference evidence="3" key="1">
    <citation type="journal article" date="2019" name="Int. J. Syst. Evol. Microbiol.">
        <title>The Global Catalogue of Microorganisms (GCM) 10K type strain sequencing project: providing services to taxonomists for standard genome sequencing and annotation.</title>
        <authorList>
            <consortium name="The Broad Institute Genomics Platform"/>
            <consortium name="The Broad Institute Genome Sequencing Center for Infectious Disease"/>
            <person name="Wu L."/>
            <person name="Ma J."/>
        </authorList>
    </citation>
    <scope>NUCLEOTIDE SEQUENCE [LARGE SCALE GENOMIC DNA]</scope>
    <source>
        <strain evidence="3">CCM 8653</strain>
    </source>
</reference>
<evidence type="ECO:0000256" key="1">
    <source>
        <dbReference type="SAM" id="Phobius"/>
    </source>
</evidence>
<keyword evidence="1" id="KW-0472">Membrane</keyword>
<protein>
    <recommendedName>
        <fullName evidence="4">DUF1206 domain-containing protein</fullName>
    </recommendedName>
</protein>
<evidence type="ECO:0008006" key="4">
    <source>
        <dbReference type="Google" id="ProtNLM"/>
    </source>
</evidence>
<keyword evidence="3" id="KW-1185">Reference proteome</keyword>
<dbReference type="Proteomes" id="UP000632535">
    <property type="component" value="Unassembled WGS sequence"/>
</dbReference>
<proteinExistence type="predicted"/>
<accession>A0ABQ2B7A0</accession>
<sequence>MWDALAGAVAIVVWYVRRLRSGRLTIERVAASRAGSVRRLSIASSVVLVSAASAAFSVLAVQDRDGTLGLELTLAVLVKSGLAALVVGVLVYASAWYVMRWSSGPTVRRSHSRR</sequence>
<evidence type="ECO:0000313" key="3">
    <source>
        <dbReference type="Proteomes" id="UP000632535"/>
    </source>
</evidence>
<comment type="caution">
    <text evidence="2">The sequence shown here is derived from an EMBL/GenBank/DDBJ whole genome shotgun (WGS) entry which is preliminary data.</text>
</comment>